<dbReference type="SMART" id="SM00091">
    <property type="entry name" value="PAS"/>
    <property type="match status" value="2"/>
</dbReference>
<protein>
    <recommendedName>
        <fullName evidence="2">histidine kinase</fullName>
        <ecNumber evidence="2">2.7.13.3</ecNumber>
    </recommendedName>
</protein>
<comment type="caution">
    <text evidence="9">The sequence shown here is derived from an EMBL/GenBank/DDBJ whole genome shotgun (WGS) entry which is preliminary data.</text>
</comment>
<evidence type="ECO:0000259" key="8">
    <source>
        <dbReference type="PROSITE" id="PS50110"/>
    </source>
</evidence>
<name>A0ABX2TJX3_9PROT</name>
<dbReference type="SMART" id="SM00448">
    <property type="entry name" value="REC"/>
    <property type="match status" value="1"/>
</dbReference>
<dbReference type="CDD" id="cd00082">
    <property type="entry name" value="HisKA"/>
    <property type="match status" value="1"/>
</dbReference>
<evidence type="ECO:0000313" key="9">
    <source>
        <dbReference type="EMBL" id="NYZ24541.1"/>
    </source>
</evidence>
<dbReference type="EMBL" id="JABFDB010000041">
    <property type="protein sequence ID" value="NYZ24541.1"/>
    <property type="molecule type" value="Genomic_DNA"/>
</dbReference>
<keyword evidence="3 6" id="KW-0597">Phosphoprotein</keyword>
<dbReference type="InterPro" id="IPR003594">
    <property type="entry name" value="HATPase_dom"/>
</dbReference>
<gene>
    <name evidence="9" type="ORF">HND93_32965</name>
</gene>
<dbReference type="PANTHER" id="PTHR43047">
    <property type="entry name" value="TWO-COMPONENT HISTIDINE PROTEIN KINASE"/>
    <property type="match status" value="1"/>
</dbReference>
<dbReference type="InterPro" id="IPR005467">
    <property type="entry name" value="His_kinase_dom"/>
</dbReference>
<dbReference type="Gene3D" id="3.40.50.2300">
    <property type="match status" value="1"/>
</dbReference>
<dbReference type="SUPFAM" id="SSF52172">
    <property type="entry name" value="CheY-like"/>
    <property type="match status" value="1"/>
</dbReference>
<evidence type="ECO:0000256" key="3">
    <source>
        <dbReference type="ARBA" id="ARBA00022553"/>
    </source>
</evidence>
<dbReference type="Pfam" id="PF02518">
    <property type="entry name" value="HATPase_c"/>
    <property type="match status" value="1"/>
</dbReference>
<dbReference type="InterPro" id="IPR035965">
    <property type="entry name" value="PAS-like_dom_sf"/>
</dbReference>
<dbReference type="Pfam" id="PF00512">
    <property type="entry name" value="HisKA"/>
    <property type="match status" value="1"/>
</dbReference>
<dbReference type="Gene3D" id="3.30.450.20">
    <property type="entry name" value="PAS domain"/>
    <property type="match status" value="1"/>
</dbReference>
<evidence type="ECO:0000256" key="6">
    <source>
        <dbReference type="PROSITE-ProRule" id="PRU00169"/>
    </source>
</evidence>
<evidence type="ECO:0000313" key="10">
    <source>
        <dbReference type="Proteomes" id="UP000584642"/>
    </source>
</evidence>
<dbReference type="PANTHER" id="PTHR43047:SF64">
    <property type="entry name" value="HISTIDINE KINASE CONTAINING CHEY-HOMOLOGOUS RECEIVER DOMAIN AND PAS DOMAIN-RELATED"/>
    <property type="match status" value="1"/>
</dbReference>
<dbReference type="CDD" id="cd00130">
    <property type="entry name" value="PAS"/>
    <property type="match status" value="1"/>
</dbReference>
<organism evidence="9 10">
    <name type="scientific">Azospirillum oleiclasticum</name>
    <dbReference type="NCBI Taxonomy" id="2735135"/>
    <lineage>
        <taxon>Bacteria</taxon>
        <taxon>Pseudomonadati</taxon>
        <taxon>Pseudomonadota</taxon>
        <taxon>Alphaproteobacteria</taxon>
        <taxon>Rhodospirillales</taxon>
        <taxon>Azospirillaceae</taxon>
        <taxon>Azospirillum</taxon>
    </lineage>
</organism>
<dbReference type="InterPro" id="IPR004358">
    <property type="entry name" value="Sig_transdc_His_kin-like_C"/>
</dbReference>
<keyword evidence="10" id="KW-1185">Reference proteome</keyword>
<accession>A0ABX2TJX3</accession>
<dbReference type="InterPro" id="IPR000014">
    <property type="entry name" value="PAS"/>
</dbReference>
<dbReference type="Proteomes" id="UP000584642">
    <property type="component" value="Unassembled WGS sequence"/>
</dbReference>
<dbReference type="InterPro" id="IPR036890">
    <property type="entry name" value="HATPase_C_sf"/>
</dbReference>
<feature type="domain" description="Histidine kinase" evidence="7">
    <location>
        <begin position="307"/>
        <end position="528"/>
    </location>
</feature>
<dbReference type="CDD" id="cd17546">
    <property type="entry name" value="REC_hyHK_CKI1_RcsC-like"/>
    <property type="match status" value="1"/>
</dbReference>
<dbReference type="SUPFAM" id="SSF55785">
    <property type="entry name" value="PYP-like sensor domain (PAS domain)"/>
    <property type="match status" value="1"/>
</dbReference>
<dbReference type="Pfam" id="PF13188">
    <property type="entry name" value="PAS_8"/>
    <property type="match status" value="2"/>
</dbReference>
<reference evidence="9 10" key="1">
    <citation type="submission" date="2020-05" db="EMBL/GenBank/DDBJ databases">
        <title>Azospirillum oleiclasticum sp. nov, a nitrogen-fixing and heavy crude oil-emulsifying bacterium isolated from the crude oil of Yumen Oilfield.</title>
        <authorList>
            <person name="Wu D."/>
            <person name="Cai M."/>
            <person name="Zhang X."/>
        </authorList>
    </citation>
    <scope>NUCLEOTIDE SEQUENCE [LARGE SCALE GENOMIC DNA]</scope>
    <source>
        <strain evidence="9 10">ROY-1-1-2</strain>
    </source>
</reference>
<dbReference type="RefSeq" id="WP_180286317.1">
    <property type="nucleotide sequence ID" value="NZ_JABFDB010000041.1"/>
</dbReference>
<comment type="catalytic activity">
    <reaction evidence="1">
        <text>ATP + protein L-histidine = ADP + protein N-phospho-L-histidine.</text>
        <dbReference type="EC" id="2.7.13.3"/>
    </reaction>
</comment>
<dbReference type="PRINTS" id="PR00344">
    <property type="entry name" value="BCTRLSENSOR"/>
</dbReference>
<dbReference type="SMART" id="SM00387">
    <property type="entry name" value="HATPase_c"/>
    <property type="match status" value="1"/>
</dbReference>
<dbReference type="PROSITE" id="PS50109">
    <property type="entry name" value="HIS_KIN"/>
    <property type="match status" value="1"/>
</dbReference>
<proteinExistence type="predicted"/>
<dbReference type="InterPro" id="IPR001789">
    <property type="entry name" value="Sig_transdc_resp-reg_receiver"/>
</dbReference>
<evidence type="ECO:0000259" key="7">
    <source>
        <dbReference type="PROSITE" id="PS50109"/>
    </source>
</evidence>
<evidence type="ECO:0000256" key="1">
    <source>
        <dbReference type="ARBA" id="ARBA00000085"/>
    </source>
</evidence>
<evidence type="ECO:0000256" key="5">
    <source>
        <dbReference type="ARBA" id="ARBA00022777"/>
    </source>
</evidence>
<dbReference type="SUPFAM" id="SSF55874">
    <property type="entry name" value="ATPase domain of HSP90 chaperone/DNA topoisomerase II/histidine kinase"/>
    <property type="match status" value="1"/>
</dbReference>
<dbReference type="InterPro" id="IPR011006">
    <property type="entry name" value="CheY-like_superfamily"/>
</dbReference>
<dbReference type="Pfam" id="PF00072">
    <property type="entry name" value="Response_reg"/>
    <property type="match status" value="1"/>
</dbReference>
<dbReference type="InterPro" id="IPR003661">
    <property type="entry name" value="HisK_dim/P_dom"/>
</dbReference>
<keyword evidence="4" id="KW-0808">Transferase</keyword>
<keyword evidence="5" id="KW-0418">Kinase</keyword>
<dbReference type="EC" id="2.7.13.3" evidence="2"/>
<evidence type="ECO:0000256" key="4">
    <source>
        <dbReference type="ARBA" id="ARBA00022679"/>
    </source>
</evidence>
<dbReference type="SMART" id="SM00388">
    <property type="entry name" value="HisKA"/>
    <property type="match status" value="1"/>
</dbReference>
<dbReference type="SUPFAM" id="SSF47384">
    <property type="entry name" value="Homodimeric domain of signal transducing histidine kinase"/>
    <property type="match status" value="1"/>
</dbReference>
<feature type="modified residue" description="4-aspartylphosphate" evidence="6">
    <location>
        <position position="602"/>
    </location>
</feature>
<dbReference type="PROSITE" id="PS50110">
    <property type="entry name" value="RESPONSE_REGULATORY"/>
    <property type="match status" value="1"/>
</dbReference>
<dbReference type="InterPro" id="IPR036097">
    <property type="entry name" value="HisK_dim/P_sf"/>
</dbReference>
<dbReference type="CDD" id="cd16922">
    <property type="entry name" value="HATPase_EvgS-ArcB-TorS-like"/>
    <property type="match status" value="1"/>
</dbReference>
<sequence length="676" mass="71573">MSGGDAGGEPAARPALDRPPADTAACMVAGLPLPVLLFDRDGRLRHANPAACGLFSAAFDRLAAGAAAAELLDSIDKALAGPGPSALLAALDAAPAELTYASTARGPFQVQTTRVGADRMMIWTPLPAAAHTDGPPPAAGTLRRALAGLTRLEDEETRFERLAAILRAVLEGMAEAVAAVDLDANLIACNRRYIDLLGIDCSRLVVGQSLDFALDAALPRFTDFAQFTALGTAIARNPRQPVEGRIDWHDGRVFQVSVHPLLIDSTPVGRVWGWYDVTARERALDTAHTAAAEAREADAAKGRFLATMSHEIRTPLNGILGMLELLDGTRLEERQRSYLDAARESSETLLRIVNDILDFSKFESDAAELDRVPFSPRAETDAVAALLGPQATEKGLLLSVAGPADHGLRVVGDPTRFRQILFNLMGNAIKFTPAGSVAVTLTLLPLQDGRGELTVAVADTGIGIATEARAKLFERFTQADSSTTRRFGGTGLGLAICRQLTRLMGGSIAVDSTPGRGSVFRVRLPLPVVEVPPVPAPPPPAASPLPETTRPLRVLVAEDNAVNQILIKAILAKAGHGVTLVQNGREAVEAVRGGGFDVVLMDVHMPELDGVEATRLIRALPAPVGTVPIVALTADAMTGDRERFLAAGMTDYLSKPINMARMLEVVERVVEPPRPG</sequence>
<feature type="domain" description="Response regulatory" evidence="8">
    <location>
        <begin position="553"/>
        <end position="670"/>
    </location>
</feature>
<dbReference type="Gene3D" id="1.10.287.130">
    <property type="match status" value="1"/>
</dbReference>
<evidence type="ECO:0000256" key="2">
    <source>
        <dbReference type="ARBA" id="ARBA00012438"/>
    </source>
</evidence>
<dbReference type="Gene3D" id="3.30.565.10">
    <property type="entry name" value="Histidine kinase-like ATPase, C-terminal domain"/>
    <property type="match status" value="1"/>
</dbReference>